<proteinExistence type="predicted"/>
<accession>A0ABP0B4N9</accession>
<name>A0ABP0B4N9_9PEZI</name>
<dbReference type="EMBL" id="CAWUHD010000014">
    <property type="protein sequence ID" value="CAK7214534.1"/>
    <property type="molecule type" value="Genomic_DNA"/>
</dbReference>
<dbReference type="Proteomes" id="UP001642482">
    <property type="component" value="Unassembled WGS sequence"/>
</dbReference>
<sequence>MGTAEEAEAQPREEDDDVLPSYPGPWSFTDPAQPPAYDPGEGPSRVSSLLISTSPDDAAGSHTHLAADDLLAPVVLVLDGQAIYAASDPASVHLYEVNRGITSLTNATTVVEFARMEPRPNSSVPRSRHIYNLHHPPPSALTVTMTPFEGYFPPASVLANAAAAYNGFFIQPTAAPTRNLGPLGLKKKGITSLLSSTAPVDHWTVSPVDLHGWAEVGHPPYVADGVAFWDVRQVFGGAVKWVDSGGKDVAMEFDDERAGDEGKGKDGDWGEKSLPRLVVTASLRRELMDTLVAMWCCRLWEKSVVGHRGQQVVKTKSIPTGVYGWKKLR</sequence>
<gene>
    <name evidence="2" type="ORF">SEUCBS140593_002214</name>
</gene>
<evidence type="ECO:0000313" key="3">
    <source>
        <dbReference type="Proteomes" id="UP001642482"/>
    </source>
</evidence>
<feature type="compositionally biased region" description="Acidic residues" evidence="1">
    <location>
        <begin position="1"/>
        <end position="18"/>
    </location>
</feature>
<evidence type="ECO:0000313" key="2">
    <source>
        <dbReference type="EMBL" id="CAK7214534.1"/>
    </source>
</evidence>
<feature type="region of interest" description="Disordered" evidence="1">
    <location>
        <begin position="1"/>
        <end position="55"/>
    </location>
</feature>
<evidence type="ECO:0000256" key="1">
    <source>
        <dbReference type="SAM" id="MobiDB-lite"/>
    </source>
</evidence>
<keyword evidence="3" id="KW-1185">Reference proteome</keyword>
<reference evidence="2 3" key="1">
    <citation type="submission" date="2024-01" db="EMBL/GenBank/DDBJ databases">
        <authorList>
            <person name="Allen C."/>
            <person name="Tagirdzhanova G."/>
        </authorList>
    </citation>
    <scope>NUCLEOTIDE SEQUENCE [LARGE SCALE GENOMIC DNA]</scope>
</reference>
<organism evidence="2 3">
    <name type="scientific">Sporothrix eucalyptigena</name>
    <dbReference type="NCBI Taxonomy" id="1812306"/>
    <lineage>
        <taxon>Eukaryota</taxon>
        <taxon>Fungi</taxon>
        <taxon>Dikarya</taxon>
        <taxon>Ascomycota</taxon>
        <taxon>Pezizomycotina</taxon>
        <taxon>Sordariomycetes</taxon>
        <taxon>Sordariomycetidae</taxon>
        <taxon>Ophiostomatales</taxon>
        <taxon>Ophiostomataceae</taxon>
        <taxon>Sporothrix</taxon>
    </lineage>
</organism>
<protein>
    <submittedName>
        <fullName evidence="2">Uncharacterized protein</fullName>
    </submittedName>
</protein>
<comment type="caution">
    <text evidence="2">The sequence shown here is derived from an EMBL/GenBank/DDBJ whole genome shotgun (WGS) entry which is preliminary data.</text>
</comment>
<feature type="compositionally biased region" description="Polar residues" evidence="1">
    <location>
        <begin position="45"/>
        <end position="55"/>
    </location>
</feature>